<keyword evidence="1" id="KW-1133">Transmembrane helix</keyword>
<organism evidence="2 3">
    <name type="scientific">Chryseobacterium hagamense</name>
    <dbReference type="NCBI Taxonomy" id="395935"/>
    <lineage>
        <taxon>Bacteria</taxon>
        <taxon>Pseudomonadati</taxon>
        <taxon>Bacteroidota</taxon>
        <taxon>Flavobacteriia</taxon>
        <taxon>Flavobacteriales</taxon>
        <taxon>Weeksellaceae</taxon>
        <taxon>Chryseobacterium group</taxon>
        <taxon>Chryseobacterium</taxon>
    </lineage>
</organism>
<comment type="caution">
    <text evidence="2">The sequence shown here is derived from an EMBL/GenBank/DDBJ whole genome shotgun (WGS) entry which is preliminary data.</text>
</comment>
<evidence type="ECO:0000313" key="2">
    <source>
        <dbReference type="EMBL" id="GEN77154.1"/>
    </source>
</evidence>
<name>A0A511YPN6_9FLAO</name>
<gene>
    <name evidence="2" type="ORF">CHA01nite_28940</name>
</gene>
<dbReference type="AlphaFoldDB" id="A0A511YPN6"/>
<feature type="transmembrane region" description="Helical" evidence="1">
    <location>
        <begin position="7"/>
        <end position="30"/>
    </location>
</feature>
<keyword evidence="1" id="KW-0812">Transmembrane</keyword>
<dbReference type="Proteomes" id="UP000321863">
    <property type="component" value="Unassembled WGS sequence"/>
</dbReference>
<protein>
    <submittedName>
        <fullName evidence="2">Uncharacterized protein</fullName>
    </submittedName>
</protein>
<reference evidence="2 3" key="1">
    <citation type="submission" date="2019-07" db="EMBL/GenBank/DDBJ databases">
        <title>Whole genome shotgun sequence of Chryseobacterium hagamense NBRC 105253.</title>
        <authorList>
            <person name="Hosoyama A."/>
            <person name="Uohara A."/>
            <person name="Ohji S."/>
            <person name="Ichikawa N."/>
        </authorList>
    </citation>
    <scope>NUCLEOTIDE SEQUENCE [LARGE SCALE GENOMIC DNA]</scope>
    <source>
        <strain evidence="2 3">NBRC 105253</strain>
    </source>
</reference>
<proteinExistence type="predicted"/>
<dbReference type="EMBL" id="BJYJ01000018">
    <property type="protein sequence ID" value="GEN77154.1"/>
    <property type="molecule type" value="Genomic_DNA"/>
</dbReference>
<accession>A0A511YPN6</accession>
<keyword evidence="1" id="KW-0472">Membrane</keyword>
<sequence>MGRMKKAARYVLIIISGCFLLAIGNYFLVWKRVEIDSALSAKPLFKDFTHQKQESFDGRESESIKTNNFRIKTDGSSAEAYRYEIQDFPVFLQIRFSTGDGYSGGGYVVKIIKNRYRISPYHYTDSPRPFDFLHEDYYKILSSKVILDKASYRKGDPIFGYTEFEVQKRYGPDKYFERGKGYFSGIVR</sequence>
<evidence type="ECO:0000313" key="3">
    <source>
        <dbReference type="Proteomes" id="UP000321863"/>
    </source>
</evidence>
<keyword evidence="3" id="KW-1185">Reference proteome</keyword>
<evidence type="ECO:0000256" key="1">
    <source>
        <dbReference type="SAM" id="Phobius"/>
    </source>
</evidence>